<dbReference type="AlphaFoldDB" id="A0A1J8Q2V8"/>
<sequence>MMLDKLGTVNIAREGKNISWKMMLSSLYIHQLQVIDWPACVPPIGCDFIFKDLSTGELKALIVPYLKRCMGRDYGAELARVEPKEKKRNKSTVKIPDNEFQFEPWSDGKSDTCIIELSIEILTDAKAVFEYEDNDMFNIPLVTDTKGKVLQTLIDCAAFMKDLPAGVIPPRAATPLVDSSVVSDLPPSSPMQWSPS</sequence>
<evidence type="ECO:0000313" key="2">
    <source>
        <dbReference type="Proteomes" id="UP000183567"/>
    </source>
</evidence>
<dbReference type="Proteomes" id="UP000183567">
    <property type="component" value="Unassembled WGS sequence"/>
</dbReference>
<gene>
    <name evidence="1" type="ORF">AZE42_13427</name>
</gene>
<proteinExistence type="predicted"/>
<organism evidence="1 2">
    <name type="scientific">Rhizopogon vesiculosus</name>
    <dbReference type="NCBI Taxonomy" id="180088"/>
    <lineage>
        <taxon>Eukaryota</taxon>
        <taxon>Fungi</taxon>
        <taxon>Dikarya</taxon>
        <taxon>Basidiomycota</taxon>
        <taxon>Agaricomycotina</taxon>
        <taxon>Agaricomycetes</taxon>
        <taxon>Agaricomycetidae</taxon>
        <taxon>Boletales</taxon>
        <taxon>Suillineae</taxon>
        <taxon>Rhizopogonaceae</taxon>
        <taxon>Rhizopogon</taxon>
    </lineage>
</organism>
<keyword evidence="2" id="KW-1185">Reference proteome</keyword>
<comment type="caution">
    <text evidence="1">The sequence shown here is derived from an EMBL/GenBank/DDBJ whole genome shotgun (WGS) entry which is preliminary data.</text>
</comment>
<dbReference type="OrthoDB" id="2691626at2759"/>
<accession>A0A1J8Q2V8</accession>
<reference evidence="1 2" key="1">
    <citation type="submission" date="2016-03" db="EMBL/GenBank/DDBJ databases">
        <title>Comparative genomics of the ectomycorrhizal sister species Rhizopogon vinicolor and Rhizopogon vesiculosus (Basidiomycota: Boletales) reveals a divergence of the mating type B locus.</title>
        <authorList>
            <person name="Mujic A.B."/>
            <person name="Kuo A."/>
            <person name="Tritt A."/>
            <person name="Lipzen A."/>
            <person name="Chen C."/>
            <person name="Johnson J."/>
            <person name="Sharma A."/>
            <person name="Barry K."/>
            <person name="Grigoriev I.V."/>
            <person name="Spatafora J.W."/>
        </authorList>
    </citation>
    <scope>NUCLEOTIDE SEQUENCE [LARGE SCALE GENOMIC DNA]</scope>
    <source>
        <strain evidence="1 2">AM-OR11-056</strain>
    </source>
</reference>
<feature type="non-terminal residue" evidence="1">
    <location>
        <position position="196"/>
    </location>
</feature>
<dbReference type="EMBL" id="LVVM01003143">
    <property type="protein sequence ID" value="OJA15413.1"/>
    <property type="molecule type" value="Genomic_DNA"/>
</dbReference>
<evidence type="ECO:0000313" key="1">
    <source>
        <dbReference type="EMBL" id="OJA15413.1"/>
    </source>
</evidence>
<protein>
    <submittedName>
        <fullName evidence="1">Uncharacterized protein</fullName>
    </submittedName>
</protein>
<name>A0A1J8Q2V8_9AGAM</name>